<reference evidence="3 4" key="1">
    <citation type="journal article" date="2019" name="Environ. Microbiol.">
        <title>Species interactions and distinct microbial communities in high Arctic permafrost affected cryosols are associated with the CH4 and CO2 gas fluxes.</title>
        <authorList>
            <person name="Altshuler I."/>
            <person name="Hamel J."/>
            <person name="Turney S."/>
            <person name="Magnuson E."/>
            <person name="Levesque R."/>
            <person name="Greer C."/>
            <person name="Whyte L.G."/>
        </authorList>
    </citation>
    <scope>NUCLEOTIDE SEQUENCE [LARGE SCALE GENOMIC DNA]</scope>
    <source>
        <strain evidence="3 4">S5.20</strain>
    </source>
</reference>
<dbReference type="InterPro" id="IPR016164">
    <property type="entry name" value="FAD-linked_Oxase-like_C"/>
</dbReference>
<protein>
    <submittedName>
        <fullName evidence="3">Uncharacterized protein</fullName>
    </submittedName>
</protein>
<dbReference type="SUPFAM" id="SSF55103">
    <property type="entry name" value="FAD-linked oxidases, C-terminal domain"/>
    <property type="match status" value="1"/>
</dbReference>
<dbReference type="AlphaFoldDB" id="A0A502DLP6"/>
<evidence type="ECO:0000256" key="2">
    <source>
        <dbReference type="ARBA" id="ARBA00022827"/>
    </source>
</evidence>
<dbReference type="GO" id="GO:0003824">
    <property type="term" value="F:catalytic activity"/>
    <property type="evidence" value="ECO:0007669"/>
    <property type="project" value="InterPro"/>
</dbReference>
<dbReference type="Proteomes" id="UP000320095">
    <property type="component" value="Unassembled WGS sequence"/>
</dbReference>
<keyword evidence="2" id="KW-0274">FAD</keyword>
<accession>A0A502DLP6</accession>
<keyword evidence="1" id="KW-0285">Flavoprotein</keyword>
<dbReference type="RefSeq" id="WP_140699943.1">
    <property type="nucleotide sequence ID" value="NZ_RCZG01000026.1"/>
</dbReference>
<comment type="caution">
    <text evidence="3">The sequence shown here is derived from an EMBL/GenBank/DDBJ whole genome shotgun (WGS) entry which is preliminary data.</text>
</comment>
<gene>
    <name evidence="3" type="ORF">EAH80_30150</name>
</gene>
<keyword evidence="4" id="KW-1185">Reference proteome</keyword>
<evidence type="ECO:0000256" key="1">
    <source>
        <dbReference type="ARBA" id="ARBA00022630"/>
    </source>
</evidence>
<evidence type="ECO:0000313" key="4">
    <source>
        <dbReference type="Proteomes" id="UP000320095"/>
    </source>
</evidence>
<organism evidence="3 4">
    <name type="scientific">Mycolicibacterium hodleri</name>
    <dbReference type="NCBI Taxonomy" id="49897"/>
    <lineage>
        <taxon>Bacteria</taxon>
        <taxon>Bacillati</taxon>
        <taxon>Actinomycetota</taxon>
        <taxon>Actinomycetes</taxon>
        <taxon>Mycobacteriales</taxon>
        <taxon>Mycobacteriaceae</taxon>
        <taxon>Mycolicibacterium</taxon>
    </lineage>
</organism>
<evidence type="ECO:0000313" key="3">
    <source>
        <dbReference type="EMBL" id="TPG25580.1"/>
    </source>
</evidence>
<dbReference type="GO" id="GO:0050660">
    <property type="term" value="F:flavin adenine dinucleotide binding"/>
    <property type="evidence" value="ECO:0007669"/>
    <property type="project" value="InterPro"/>
</dbReference>
<proteinExistence type="predicted"/>
<dbReference type="EMBL" id="RCZG01000026">
    <property type="protein sequence ID" value="TPG25580.1"/>
    <property type="molecule type" value="Genomic_DNA"/>
</dbReference>
<name>A0A502DLP6_9MYCO</name>
<dbReference type="OrthoDB" id="545125at2"/>
<sequence>MAVAAESDIAMVELRNVDNTAPARHGAMTAVPGPFLMHATGVAADPRARARTEPALAAIREITASADVGLTAASFTDGRAGVEHALNSTALQQLARVCSVIDPEGRFGPSRIVRGTEAV</sequence>